<accession>A0ABW8G633</accession>
<dbReference type="Proteomes" id="UP001617714">
    <property type="component" value="Unassembled WGS sequence"/>
</dbReference>
<keyword evidence="1" id="KW-1133">Transmembrane helix</keyword>
<keyword evidence="1" id="KW-0812">Transmembrane</keyword>
<name>A0ABW8G633_9GAMM</name>
<keyword evidence="1" id="KW-0472">Membrane</keyword>
<dbReference type="RefSeq" id="WP_211026814.1">
    <property type="nucleotide sequence ID" value="NZ_JBIXKD010000028.1"/>
</dbReference>
<keyword evidence="3" id="KW-1185">Reference proteome</keyword>
<feature type="transmembrane region" description="Helical" evidence="1">
    <location>
        <begin position="29"/>
        <end position="47"/>
    </location>
</feature>
<evidence type="ECO:0000313" key="3">
    <source>
        <dbReference type="Proteomes" id="UP001617714"/>
    </source>
</evidence>
<evidence type="ECO:0000256" key="1">
    <source>
        <dbReference type="SAM" id="Phobius"/>
    </source>
</evidence>
<protein>
    <submittedName>
        <fullName evidence="2">Uncharacterized protein</fullName>
    </submittedName>
</protein>
<evidence type="ECO:0000313" key="2">
    <source>
        <dbReference type="EMBL" id="MFJ5323524.1"/>
    </source>
</evidence>
<organism evidence="2 3">
    <name type="scientific">Pectobacterium parvum</name>
    <dbReference type="NCBI Taxonomy" id="2778550"/>
    <lineage>
        <taxon>Bacteria</taxon>
        <taxon>Pseudomonadati</taxon>
        <taxon>Pseudomonadota</taxon>
        <taxon>Gammaproteobacteria</taxon>
        <taxon>Enterobacterales</taxon>
        <taxon>Pectobacteriaceae</taxon>
        <taxon>Pectobacterium</taxon>
    </lineage>
</organism>
<dbReference type="EMBL" id="JBIXKD010000028">
    <property type="protein sequence ID" value="MFJ5323524.1"/>
    <property type="molecule type" value="Genomic_DNA"/>
</dbReference>
<gene>
    <name evidence="2" type="ORF">ACIPSN_19655</name>
</gene>
<proteinExistence type="predicted"/>
<reference evidence="2 3" key="1">
    <citation type="submission" date="2024-10" db="EMBL/GenBank/DDBJ databases">
        <authorList>
            <person name="Lu C.-H."/>
        </authorList>
    </citation>
    <scope>NUCLEOTIDE SEQUENCE [LARGE SCALE GENOMIC DNA]</scope>
    <source>
        <strain evidence="2 3">22QBSP01-2</strain>
    </source>
</reference>
<comment type="caution">
    <text evidence="2">The sequence shown here is derived from an EMBL/GenBank/DDBJ whole genome shotgun (WGS) entry which is preliminary data.</text>
</comment>
<sequence length="48" mass="5519">MTIRSVKYIQYQHRIGSHNIHQNPQQKNGLIFLIIVIATAFSVLSLIL</sequence>